<accession>A0A1Z4BMA6</accession>
<protein>
    <submittedName>
        <fullName evidence="1">Uncharacterized protein</fullName>
    </submittedName>
</protein>
<name>A0A1Z4BMA6_9FLAO</name>
<keyword evidence="2" id="KW-1185">Reference proteome</keyword>
<proteinExistence type="predicted"/>
<dbReference type="EMBL" id="CP022022">
    <property type="protein sequence ID" value="ASF42429.1"/>
    <property type="molecule type" value="Genomic_DNA"/>
</dbReference>
<reference evidence="2" key="1">
    <citation type="submission" date="2017-06" db="EMBL/GenBank/DDBJ databases">
        <title>Complete genome sequence of Capnocytophaga sp. KCOM 1579 (=ChDC OS43) isolated from a human refractory periapical abscess lesion.</title>
        <authorList>
            <person name="Kook J.-K."/>
            <person name="Park S.-N."/>
            <person name="Lim Y.K."/>
            <person name="Roh H."/>
        </authorList>
    </citation>
    <scope>NUCLEOTIDE SEQUENCE [LARGE SCALE GENOMIC DNA]</scope>
    <source>
        <strain evidence="2">ChDC OS43</strain>
    </source>
</reference>
<dbReference type="RefSeq" id="WP_088593583.1">
    <property type="nucleotide sequence ID" value="NZ_CP022022.1"/>
</dbReference>
<sequence length="75" mass="8314">MPQKPGAVIVLSRFDPSEGDANNQKVLDLIGAKKWIAKHHHKTDEEKLVAFNGKLYPISAVVALRATKSVQKYCL</sequence>
<organism evidence="1 2">
    <name type="scientific">Capnocytophaga endodontalis</name>
    <dbReference type="NCBI Taxonomy" id="2708117"/>
    <lineage>
        <taxon>Bacteria</taxon>
        <taxon>Pseudomonadati</taxon>
        <taxon>Bacteroidota</taxon>
        <taxon>Flavobacteriia</taxon>
        <taxon>Flavobacteriales</taxon>
        <taxon>Flavobacteriaceae</taxon>
        <taxon>Capnocytophaga</taxon>
    </lineage>
</organism>
<dbReference type="AlphaFoldDB" id="A0A1Z4BMA6"/>
<dbReference type="Proteomes" id="UP000197007">
    <property type="component" value="Chromosome"/>
</dbReference>
<evidence type="ECO:0000313" key="2">
    <source>
        <dbReference type="Proteomes" id="UP000197007"/>
    </source>
</evidence>
<evidence type="ECO:0000313" key="1">
    <source>
        <dbReference type="EMBL" id="ASF42429.1"/>
    </source>
</evidence>
<dbReference type="KEGG" id="capn:CBG49_04690"/>
<gene>
    <name evidence="1" type="ORF">CBG49_04690</name>
</gene>